<dbReference type="InterPro" id="IPR036365">
    <property type="entry name" value="PGBD-like_sf"/>
</dbReference>
<evidence type="ECO:0000256" key="2">
    <source>
        <dbReference type="ARBA" id="ARBA00022670"/>
    </source>
</evidence>
<feature type="domain" description="Peptidase metallopeptidase" evidence="11">
    <location>
        <begin position="158"/>
        <end position="313"/>
    </location>
</feature>
<dbReference type="GO" id="GO:0030574">
    <property type="term" value="P:collagen catabolic process"/>
    <property type="evidence" value="ECO:0007669"/>
    <property type="project" value="TreeGrafter"/>
</dbReference>
<protein>
    <submittedName>
        <fullName evidence="12">Metalloendoproteinase 1</fullName>
    </submittedName>
</protein>
<feature type="binding site" evidence="9">
    <location>
        <position position="245"/>
    </location>
    <ligand>
        <name>Zn(2+)</name>
        <dbReference type="ChEBI" id="CHEBI:29105"/>
        <label>1</label>
    </ligand>
</feature>
<feature type="binding site" evidence="9">
    <location>
        <position position="228"/>
    </location>
    <ligand>
        <name>Ca(2+)</name>
        <dbReference type="ChEBI" id="CHEBI:29108"/>
        <label>3</label>
    </ligand>
</feature>
<feature type="chain" id="PRO_5042134711" evidence="10">
    <location>
        <begin position="30"/>
        <end position="313"/>
    </location>
</feature>
<evidence type="ECO:0000256" key="10">
    <source>
        <dbReference type="SAM" id="SignalP"/>
    </source>
</evidence>
<evidence type="ECO:0000256" key="3">
    <source>
        <dbReference type="ARBA" id="ARBA00022723"/>
    </source>
</evidence>
<comment type="cofactor">
    <cofactor evidence="9">
        <name>Zn(2+)</name>
        <dbReference type="ChEBI" id="CHEBI:29105"/>
    </cofactor>
    <text evidence="9">Binds 2 Zn(2+) ions per subunit.</text>
</comment>
<evidence type="ECO:0000256" key="9">
    <source>
        <dbReference type="PIRSR" id="PIRSR621190-2"/>
    </source>
</evidence>
<feature type="binding site" evidence="9">
    <location>
        <position position="210"/>
    </location>
    <ligand>
        <name>Ca(2+)</name>
        <dbReference type="ChEBI" id="CHEBI:29108"/>
        <label>2</label>
    </ligand>
</feature>
<name>A0AAE2CEX2_9LAMI</name>
<dbReference type="GO" id="GO:0004222">
    <property type="term" value="F:metalloendopeptidase activity"/>
    <property type="evidence" value="ECO:0007669"/>
    <property type="project" value="InterPro"/>
</dbReference>
<keyword evidence="10" id="KW-0732">Signal</keyword>
<feature type="binding site" evidence="9">
    <location>
        <position position="250"/>
    </location>
    <ligand>
        <name>Ca(2+)</name>
        <dbReference type="ChEBI" id="CHEBI:29108"/>
        <label>1</label>
    </ligand>
</feature>
<dbReference type="Gene3D" id="3.40.390.10">
    <property type="entry name" value="Collagenase (Catalytic Domain)"/>
    <property type="match status" value="1"/>
</dbReference>
<dbReference type="InterPro" id="IPR033739">
    <property type="entry name" value="M10A_MMP"/>
</dbReference>
<feature type="binding site" description="in inhibited form" evidence="9">
    <location>
        <position position="129"/>
    </location>
    <ligand>
        <name>Zn(2+)</name>
        <dbReference type="ChEBI" id="CHEBI:29105"/>
        <label>2</label>
        <note>catalytic</note>
    </ligand>
</feature>
<evidence type="ECO:0000313" key="12">
    <source>
        <dbReference type="EMBL" id="KAK4419598.1"/>
    </source>
</evidence>
<feature type="binding site" evidence="8">
    <location>
        <position position="279"/>
    </location>
    <ligand>
        <name>Zn(2+)</name>
        <dbReference type="ChEBI" id="CHEBI:29105"/>
        <label>2</label>
        <note>catalytic</note>
    </ligand>
</feature>
<dbReference type="Proteomes" id="UP001293254">
    <property type="component" value="Unassembled WGS sequence"/>
</dbReference>
<feature type="binding site" evidence="8">
    <location>
        <position position="273"/>
    </location>
    <ligand>
        <name>Zn(2+)</name>
        <dbReference type="ChEBI" id="CHEBI:29105"/>
        <label>2</label>
        <note>catalytic</note>
    </ligand>
</feature>
<gene>
    <name evidence="12" type="ORF">Salat_2372700</name>
</gene>
<dbReference type="Pfam" id="PF01471">
    <property type="entry name" value="PG_binding_1"/>
    <property type="match status" value="1"/>
</dbReference>
<evidence type="ECO:0000259" key="11">
    <source>
        <dbReference type="SMART" id="SM00235"/>
    </source>
</evidence>
<evidence type="ECO:0000313" key="13">
    <source>
        <dbReference type="Proteomes" id="UP001293254"/>
    </source>
</evidence>
<dbReference type="SUPFAM" id="SSF55486">
    <property type="entry name" value="Metalloproteases ('zincins'), catalytic domain"/>
    <property type="match status" value="1"/>
</dbReference>
<dbReference type="CDD" id="cd04278">
    <property type="entry name" value="ZnMc_MMP"/>
    <property type="match status" value="1"/>
</dbReference>
<dbReference type="InterPro" id="IPR002477">
    <property type="entry name" value="Peptidoglycan-bd-like"/>
</dbReference>
<dbReference type="PANTHER" id="PTHR10201">
    <property type="entry name" value="MATRIX METALLOPROTEINASE"/>
    <property type="match status" value="1"/>
</dbReference>
<keyword evidence="2" id="KW-0645">Protease</keyword>
<comment type="similarity">
    <text evidence="1">Belongs to the peptidase M10A family. Matrix metalloproteinases (MMPs) subfamily.</text>
</comment>
<comment type="caution">
    <text evidence="12">The sequence shown here is derived from an EMBL/GenBank/DDBJ whole genome shotgun (WGS) entry which is preliminary data.</text>
</comment>
<keyword evidence="6" id="KW-0482">Metalloprotease</keyword>
<feature type="binding site" evidence="9">
    <location>
        <position position="227"/>
    </location>
    <ligand>
        <name>Ca(2+)</name>
        <dbReference type="ChEBI" id="CHEBI:29108"/>
        <label>3</label>
    </ligand>
</feature>
<evidence type="ECO:0000256" key="7">
    <source>
        <dbReference type="PIRSR" id="PIRSR001191-1"/>
    </source>
</evidence>
<dbReference type="AlphaFoldDB" id="A0AAE2CEX2"/>
<dbReference type="SMART" id="SM00235">
    <property type="entry name" value="ZnMc"/>
    <property type="match status" value="1"/>
</dbReference>
<reference evidence="12" key="2">
    <citation type="journal article" date="2024" name="Plant">
        <title>Genomic evolution and insights into agronomic trait innovations of Sesamum species.</title>
        <authorList>
            <person name="Miao H."/>
            <person name="Wang L."/>
            <person name="Qu L."/>
            <person name="Liu H."/>
            <person name="Sun Y."/>
            <person name="Le M."/>
            <person name="Wang Q."/>
            <person name="Wei S."/>
            <person name="Zheng Y."/>
            <person name="Lin W."/>
            <person name="Duan Y."/>
            <person name="Cao H."/>
            <person name="Xiong S."/>
            <person name="Wang X."/>
            <person name="Wei L."/>
            <person name="Li C."/>
            <person name="Ma Q."/>
            <person name="Ju M."/>
            <person name="Zhao R."/>
            <person name="Li G."/>
            <person name="Mu C."/>
            <person name="Tian Q."/>
            <person name="Mei H."/>
            <person name="Zhang T."/>
            <person name="Gao T."/>
            <person name="Zhang H."/>
        </authorList>
    </citation>
    <scope>NUCLEOTIDE SEQUENCE</scope>
    <source>
        <strain evidence="12">3651</strain>
    </source>
</reference>
<organism evidence="12 13">
    <name type="scientific">Sesamum alatum</name>
    <dbReference type="NCBI Taxonomy" id="300844"/>
    <lineage>
        <taxon>Eukaryota</taxon>
        <taxon>Viridiplantae</taxon>
        <taxon>Streptophyta</taxon>
        <taxon>Embryophyta</taxon>
        <taxon>Tracheophyta</taxon>
        <taxon>Spermatophyta</taxon>
        <taxon>Magnoliopsida</taxon>
        <taxon>eudicotyledons</taxon>
        <taxon>Gunneridae</taxon>
        <taxon>Pentapetalae</taxon>
        <taxon>asterids</taxon>
        <taxon>lamiids</taxon>
        <taxon>Lamiales</taxon>
        <taxon>Pedaliaceae</taxon>
        <taxon>Sesamum</taxon>
    </lineage>
</organism>
<feature type="binding site" evidence="9">
    <location>
        <position position="222"/>
    </location>
    <ligand>
        <name>Zn(2+)</name>
        <dbReference type="ChEBI" id="CHEBI:29105"/>
        <label>1</label>
    </ligand>
</feature>
<evidence type="ECO:0000256" key="4">
    <source>
        <dbReference type="ARBA" id="ARBA00022801"/>
    </source>
</evidence>
<dbReference type="PIRSF" id="PIRSF001191">
    <property type="entry name" value="Peptidase_M10A_matrix"/>
    <property type="match status" value="1"/>
</dbReference>
<evidence type="ECO:0000256" key="6">
    <source>
        <dbReference type="ARBA" id="ARBA00023049"/>
    </source>
</evidence>
<feature type="binding site" evidence="9">
    <location>
        <position position="250"/>
    </location>
    <ligand>
        <name>Ca(2+)</name>
        <dbReference type="ChEBI" id="CHEBI:29108"/>
        <label>3</label>
    </ligand>
</feature>
<dbReference type="InterPro" id="IPR006026">
    <property type="entry name" value="Peptidase_Metallo"/>
</dbReference>
<proteinExistence type="inferred from homology"/>
<feature type="signal peptide" evidence="10">
    <location>
        <begin position="1"/>
        <end position="29"/>
    </location>
</feature>
<accession>A0AAE2CEX2</accession>
<dbReference type="GO" id="GO:0008270">
    <property type="term" value="F:zinc ion binding"/>
    <property type="evidence" value="ECO:0007669"/>
    <property type="project" value="InterPro"/>
</dbReference>
<feature type="binding site" evidence="9">
    <location>
        <position position="287"/>
    </location>
    <ligand>
        <name>Zn(2+)</name>
        <dbReference type="ChEBI" id="CHEBI:29105"/>
        <label>2</label>
        <note>catalytic</note>
    </ligand>
</feature>
<dbReference type="InterPro" id="IPR021190">
    <property type="entry name" value="Pept_M10A"/>
</dbReference>
<dbReference type="Pfam" id="PF00413">
    <property type="entry name" value="Peptidase_M10"/>
    <property type="match status" value="1"/>
</dbReference>
<dbReference type="SUPFAM" id="SSF47090">
    <property type="entry name" value="PGBD-like"/>
    <property type="match status" value="1"/>
</dbReference>
<keyword evidence="4" id="KW-0378">Hydrolase</keyword>
<keyword evidence="3 8" id="KW-0479">Metal-binding</keyword>
<dbReference type="GO" id="GO:0030198">
    <property type="term" value="P:extracellular matrix organization"/>
    <property type="evidence" value="ECO:0007669"/>
    <property type="project" value="TreeGrafter"/>
</dbReference>
<reference evidence="12" key="1">
    <citation type="submission" date="2020-06" db="EMBL/GenBank/DDBJ databases">
        <authorList>
            <person name="Li T."/>
            <person name="Hu X."/>
            <person name="Zhang T."/>
            <person name="Song X."/>
            <person name="Zhang H."/>
            <person name="Dai N."/>
            <person name="Sheng W."/>
            <person name="Hou X."/>
            <person name="Wei L."/>
        </authorList>
    </citation>
    <scope>NUCLEOTIDE SEQUENCE</scope>
    <source>
        <strain evidence="12">3651</strain>
        <tissue evidence="12">Leaf</tissue>
    </source>
</reference>
<dbReference type="InterPro" id="IPR024079">
    <property type="entry name" value="MetalloPept_cat_dom_sf"/>
</dbReference>
<feature type="active site" evidence="7">
    <location>
        <position position="270"/>
    </location>
</feature>
<dbReference type="GO" id="GO:0006508">
    <property type="term" value="P:proteolysis"/>
    <property type="evidence" value="ECO:0007669"/>
    <property type="project" value="UniProtKB-KW"/>
</dbReference>
<feature type="binding site" evidence="9">
    <location>
        <position position="235"/>
    </location>
    <ligand>
        <name>Zn(2+)</name>
        <dbReference type="ChEBI" id="CHEBI:29105"/>
        <label>1</label>
    </ligand>
</feature>
<keyword evidence="9" id="KW-0106">Calcium</keyword>
<evidence type="ECO:0000256" key="8">
    <source>
        <dbReference type="PIRSR" id="PIRSR001191-2"/>
    </source>
</evidence>
<keyword evidence="5 8" id="KW-0862">Zinc</keyword>
<evidence type="ECO:0000256" key="5">
    <source>
        <dbReference type="ARBA" id="ARBA00022833"/>
    </source>
</evidence>
<dbReference type="GO" id="GO:0031012">
    <property type="term" value="C:extracellular matrix"/>
    <property type="evidence" value="ECO:0007669"/>
    <property type="project" value="InterPro"/>
</dbReference>
<dbReference type="InterPro" id="IPR001818">
    <property type="entry name" value="Pept_M10_metallopeptidase"/>
</dbReference>
<feature type="binding site" evidence="9">
    <location>
        <position position="220"/>
    </location>
    <ligand>
        <name>Zn(2+)</name>
        <dbReference type="ChEBI" id="CHEBI:29105"/>
        <label>1</label>
    </ligand>
</feature>
<dbReference type="PRINTS" id="PR00138">
    <property type="entry name" value="MATRIXIN"/>
</dbReference>
<dbReference type="PANTHER" id="PTHR10201:SF213">
    <property type="entry name" value="METALLOENDOPROTEINASE 2-MMP-LIKE"/>
    <property type="match status" value="1"/>
</dbReference>
<evidence type="ECO:0000256" key="1">
    <source>
        <dbReference type="ARBA" id="ARBA00009614"/>
    </source>
</evidence>
<feature type="binding site" evidence="8">
    <location>
        <position position="269"/>
    </location>
    <ligand>
        <name>Zn(2+)</name>
        <dbReference type="ChEBI" id="CHEBI:29105"/>
        <label>2</label>
        <note>catalytic</note>
    </ligand>
</feature>
<keyword evidence="13" id="KW-1185">Reference proteome</keyword>
<comment type="cofactor">
    <cofactor evidence="9">
        <name>Ca(2+)</name>
        <dbReference type="ChEBI" id="CHEBI:29108"/>
    </cofactor>
    <text evidence="9">Can bind about 5 Ca(2+) ions per subunit.</text>
</comment>
<sequence length="313" mass="35045">MEPKFLHLLSCIILLLLLLLNPFSLFTHANSPHHHHQLNTQKPSPMNFLKTLIGARKGTTSKGISQLKKYLSHFGYMNRNNNTTPTHQTDDFFDDNLELAVKSYQTFFKLAVNGIMDANTVAKMSRPRCGVPDFGLNRSDQLYLRIPTLASHYTFFPGEPKWPATKRSLTYSFPPGERSDVNQAILHASQIWANVSPFRFSYIPNYDQADIKISFQYRDHGDGFPFDGPGGILAHAFAPTDGRLHYDGDERWVDGVTPGAFDLQTVGLHELGHVLGLGHTTDGGAVMNPYIGAGIRKFLGQDDINGIKALYHF</sequence>
<feature type="binding site" evidence="9">
    <location>
        <position position="247"/>
    </location>
    <ligand>
        <name>Ca(2+)</name>
        <dbReference type="ChEBI" id="CHEBI:29108"/>
        <label>3</label>
    </ligand>
</feature>
<dbReference type="EMBL" id="JACGWO010000009">
    <property type="protein sequence ID" value="KAK4419598.1"/>
    <property type="molecule type" value="Genomic_DNA"/>
</dbReference>